<gene>
    <name evidence="2" type="ORF">ACFQ0I_09235</name>
</gene>
<keyword evidence="2" id="KW-0547">Nucleotide-binding</keyword>
<dbReference type="Pfam" id="PF04851">
    <property type="entry name" value="ResIII"/>
    <property type="match status" value="1"/>
</dbReference>
<evidence type="ECO:0000259" key="1">
    <source>
        <dbReference type="Pfam" id="PF04851"/>
    </source>
</evidence>
<accession>A0ABW3BSP6</accession>
<dbReference type="EMBL" id="JBHTIB010000012">
    <property type="protein sequence ID" value="MFD0835946.1"/>
    <property type="molecule type" value="Genomic_DNA"/>
</dbReference>
<protein>
    <submittedName>
        <fullName evidence="2">DEAD/DEAH box helicase</fullName>
        <ecNumber evidence="2">3.6.4.-</ecNumber>
    </submittedName>
</protein>
<name>A0ABW3BSP6_9FLAO</name>
<keyword evidence="2" id="KW-0347">Helicase</keyword>
<comment type="caution">
    <text evidence="2">The sequence shown here is derived from an EMBL/GenBank/DDBJ whole genome shotgun (WGS) entry which is preliminary data.</text>
</comment>
<keyword evidence="2" id="KW-0378">Hydrolase</keyword>
<organism evidence="2 3">
    <name type="scientific">Mariniflexile aquimaris</name>
    <dbReference type="NCBI Taxonomy" id="881009"/>
    <lineage>
        <taxon>Bacteria</taxon>
        <taxon>Pseudomonadati</taxon>
        <taxon>Bacteroidota</taxon>
        <taxon>Flavobacteriia</taxon>
        <taxon>Flavobacteriales</taxon>
        <taxon>Flavobacteriaceae</taxon>
        <taxon>Mariniflexile</taxon>
    </lineage>
</organism>
<evidence type="ECO:0000313" key="2">
    <source>
        <dbReference type="EMBL" id="MFD0835946.1"/>
    </source>
</evidence>
<feature type="domain" description="Helicase/UvrB N-terminal" evidence="1">
    <location>
        <begin position="2"/>
        <end position="188"/>
    </location>
</feature>
<sequence length="760" mass="87684">MIQLKNYQEEAVNGLLKDTYSALKLPGTRNRMVFKAPTGAGKTVAMAAYLNQLAAEIPDKLDLPKRKVAFIWFAPNQLHLQSYFSLKDYFKELRTIKPIQFEDVSNGKLNPNEVLFVNWQSVNSANNVYVRENEQGKDLIKYIYKAMLDDTEIICILDEAHYHANGTKAKALLQQIGAKIEMDVSATPMFHSDYGYTIKRQEVVDAEMIKKNVVLNPLLDHHQQEGRSLNQVLLDEALKKHKELKQAYESLGSNINPLLLIQLPSDKKTESALDRQLIDEIETYLLAKGITVQNNKLAVWLSNRKDNLDGLEDKECMTDVLLFKQAIALGWDCPRAAVLLIFREIQQEHFGIQTVGRILRMPEQKHYTLPILNNGYVYTNLSKDIIKIVQEDIDYIVQNTAKRIESYQEVCLDSAFINTRLTRNRLSSKFRKCIYEAAEEYFGLSRDLDVTNPESIEAYNTKRLQEKFIELDVSQIEIPIPKNVQLTTEEGYTKVTEKEIFAKTQGELDILFRQFCRDNVGAYAKADSTPVLELGLKMLFEEYLLLNEFQAIKIILFEQNKSKFIELIDIALTKHQILLDQKASEASKRVEHSKWDVPVERIYNEHYLLKEAEQHALKPFYEFNNASTPEKEFVYFLEQNKTHIEWWYKNGDKNKEDFAVTYVDRNGVTRGFYVDFVIKTKSGKIALFDTKTLDSDPEFVAKHNALIQYIEEKSTKDKPLIGGVIVPKGARENRTWKYCDNLITKANDTIGWLSFEPALT</sequence>
<evidence type="ECO:0000313" key="3">
    <source>
        <dbReference type="Proteomes" id="UP001597011"/>
    </source>
</evidence>
<dbReference type="SUPFAM" id="SSF52540">
    <property type="entry name" value="P-loop containing nucleoside triphosphate hydrolases"/>
    <property type="match status" value="2"/>
</dbReference>
<reference evidence="3" key="1">
    <citation type="journal article" date="2019" name="Int. J. Syst. Evol. Microbiol.">
        <title>The Global Catalogue of Microorganisms (GCM) 10K type strain sequencing project: providing services to taxonomists for standard genome sequencing and annotation.</title>
        <authorList>
            <consortium name="The Broad Institute Genomics Platform"/>
            <consortium name="The Broad Institute Genome Sequencing Center for Infectious Disease"/>
            <person name="Wu L."/>
            <person name="Ma J."/>
        </authorList>
    </citation>
    <scope>NUCLEOTIDE SEQUENCE [LARGE SCALE GENOMIC DNA]</scope>
    <source>
        <strain evidence="3">CCUG 60529</strain>
    </source>
</reference>
<dbReference type="Proteomes" id="UP001597011">
    <property type="component" value="Unassembled WGS sequence"/>
</dbReference>
<dbReference type="GO" id="GO:0016787">
    <property type="term" value="F:hydrolase activity"/>
    <property type="evidence" value="ECO:0007669"/>
    <property type="project" value="UniProtKB-KW"/>
</dbReference>
<dbReference type="InterPro" id="IPR006935">
    <property type="entry name" value="Helicase/UvrB_N"/>
</dbReference>
<dbReference type="GO" id="GO:0004386">
    <property type="term" value="F:helicase activity"/>
    <property type="evidence" value="ECO:0007669"/>
    <property type="project" value="UniProtKB-KW"/>
</dbReference>
<dbReference type="RefSeq" id="WP_379941526.1">
    <property type="nucleotide sequence ID" value="NZ_JBHTIB010000012.1"/>
</dbReference>
<dbReference type="Gene3D" id="3.40.50.300">
    <property type="entry name" value="P-loop containing nucleotide triphosphate hydrolases"/>
    <property type="match status" value="2"/>
</dbReference>
<dbReference type="EC" id="3.6.4.-" evidence="2"/>
<keyword evidence="2" id="KW-0067">ATP-binding</keyword>
<keyword evidence="3" id="KW-1185">Reference proteome</keyword>
<proteinExistence type="predicted"/>
<dbReference type="InterPro" id="IPR027417">
    <property type="entry name" value="P-loop_NTPase"/>
</dbReference>